<name>A0A0F9MR75_9ZZZZ</name>
<feature type="region of interest" description="Disordered" evidence="1">
    <location>
        <begin position="34"/>
        <end position="62"/>
    </location>
</feature>
<keyword evidence="2" id="KW-0472">Membrane</keyword>
<protein>
    <submittedName>
        <fullName evidence="3">Uncharacterized protein</fullName>
    </submittedName>
</protein>
<feature type="transmembrane region" description="Helical" evidence="2">
    <location>
        <begin position="6"/>
        <end position="23"/>
    </location>
</feature>
<reference evidence="3" key="1">
    <citation type="journal article" date="2015" name="Nature">
        <title>Complex archaea that bridge the gap between prokaryotes and eukaryotes.</title>
        <authorList>
            <person name="Spang A."/>
            <person name="Saw J.H."/>
            <person name="Jorgensen S.L."/>
            <person name="Zaremba-Niedzwiedzka K."/>
            <person name="Martijn J."/>
            <person name="Lind A.E."/>
            <person name="van Eijk R."/>
            <person name="Schleper C."/>
            <person name="Guy L."/>
            <person name="Ettema T.J."/>
        </authorList>
    </citation>
    <scope>NUCLEOTIDE SEQUENCE</scope>
</reference>
<dbReference type="EMBL" id="LAZR01005211">
    <property type="protein sequence ID" value="KKN01887.1"/>
    <property type="molecule type" value="Genomic_DNA"/>
</dbReference>
<sequence>MSLEQVYWIAGIIVAVAAVIALFRKIAARPTLTNRQDANVSGHNNTVNQNSSNISSGESKDK</sequence>
<evidence type="ECO:0000313" key="3">
    <source>
        <dbReference type="EMBL" id="KKN01887.1"/>
    </source>
</evidence>
<proteinExistence type="predicted"/>
<gene>
    <name evidence="3" type="ORF">LCGC14_1123200</name>
</gene>
<organism evidence="3">
    <name type="scientific">marine sediment metagenome</name>
    <dbReference type="NCBI Taxonomy" id="412755"/>
    <lineage>
        <taxon>unclassified sequences</taxon>
        <taxon>metagenomes</taxon>
        <taxon>ecological metagenomes</taxon>
    </lineage>
</organism>
<dbReference type="AlphaFoldDB" id="A0A0F9MR75"/>
<evidence type="ECO:0000256" key="1">
    <source>
        <dbReference type="SAM" id="MobiDB-lite"/>
    </source>
</evidence>
<evidence type="ECO:0000256" key="2">
    <source>
        <dbReference type="SAM" id="Phobius"/>
    </source>
</evidence>
<accession>A0A0F9MR75</accession>
<keyword evidence="2" id="KW-0812">Transmembrane</keyword>
<comment type="caution">
    <text evidence="3">The sequence shown here is derived from an EMBL/GenBank/DDBJ whole genome shotgun (WGS) entry which is preliminary data.</text>
</comment>
<keyword evidence="2" id="KW-1133">Transmembrane helix</keyword>